<evidence type="ECO:0000313" key="2">
    <source>
        <dbReference type="Proteomes" id="UP001139646"/>
    </source>
</evidence>
<evidence type="ECO:0000313" key="1">
    <source>
        <dbReference type="EMBL" id="MCI2282099.1"/>
    </source>
</evidence>
<dbReference type="Proteomes" id="UP001139646">
    <property type="component" value="Unassembled WGS sequence"/>
</dbReference>
<dbReference type="RefSeq" id="WP_242282676.1">
    <property type="nucleotide sequence ID" value="NZ_JAKKSL010000001.1"/>
</dbReference>
<protein>
    <submittedName>
        <fullName evidence="1">Uncharacterized protein</fullName>
    </submittedName>
</protein>
<proteinExistence type="predicted"/>
<sequence length="59" mass="6072">MSGRPVLPPKSSSATQALLAIDTLSASALVTILNSLLELPLAKTIGVTPDLYSQVTIPP</sequence>
<name>A0ABS9WWC8_9GAMM</name>
<keyword evidence="2" id="KW-1185">Reference proteome</keyword>
<comment type="caution">
    <text evidence="1">The sequence shown here is derived from an EMBL/GenBank/DDBJ whole genome shotgun (WGS) entry which is preliminary data.</text>
</comment>
<organism evidence="1 2">
    <name type="scientific">Colwellia maritima</name>
    <dbReference type="NCBI Taxonomy" id="2912588"/>
    <lineage>
        <taxon>Bacteria</taxon>
        <taxon>Pseudomonadati</taxon>
        <taxon>Pseudomonadota</taxon>
        <taxon>Gammaproteobacteria</taxon>
        <taxon>Alteromonadales</taxon>
        <taxon>Colwelliaceae</taxon>
        <taxon>Colwellia</taxon>
    </lineage>
</organism>
<gene>
    <name evidence="1" type="ORF">L3081_00165</name>
</gene>
<dbReference type="EMBL" id="JAKKSL010000001">
    <property type="protein sequence ID" value="MCI2282099.1"/>
    <property type="molecule type" value="Genomic_DNA"/>
</dbReference>
<accession>A0ABS9WWC8</accession>
<reference evidence="1" key="1">
    <citation type="submission" date="2022-01" db="EMBL/GenBank/DDBJ databases">
        <title>Colwellia maritima, isolated from seawater.</title>
        <authorList>
            <person name="Kristyanto S."/>
            <person name="Jung J."/>
            <person name="Jeon C.O."/>
        </authorList>
    </citation>
    <scope>NUCLEOTIDE SEQUENCE</scope>
    <source>
        <strain evidence="1">MSW7</strain>
    </source>
</reference>